<name>A0A9Q3GTR8_9BASI</name>
<proteinExistence type="predicted"/>
<organism evidence="2 3">
    <name type="scientific">Austropuccinia psidii MF-1</name>
    <dbReference type="NCBI Taxonomy" id="1389203"/>
    <lineage>
        <taxon>Eukaryota</taxon>
        <taxon>Fungi</taxon>
        <taxon>Dikarya</taxon>
        <taxon>Basidiomycota</taxon>
        <taxon>Pucciniomycotina</taxon>
        <taxon>Pucciniomycetes</taxon>
        <taxon>Pucciniales</taxon>
        <taxon>Sphaerophragmiaceae</taxon>
        <taxon>Austropuccinia</taxon>
    </lineage>
</organism>
<reference evidence="2" key="1">
    <citation type="submission" date="2021-03" db="EMBL/GenBank/DDBJ databases">
        <title>Draft genome sequence of rust myrtle Austropuccinia psidii MF-1, a brazilian biotype.</title>
        <authorList>
            <person name="Quecine M.C."/>
            <person name="Pachon D.M.R."/>
            <person name="Bonatelli M.L."/>
            <person name="Correr F.H."/>
            <person name="Franceschini L.M."/>
            <person name="Leite T.F."/>
            <person name="Margarido G.R.A."/>
            <person name="Almeida C.A."/>
            <person name="Ferrarezi J.A."/>
            <person name="Labate C.A."/>
        </authorList>
    </citation>
    <scope>NUCLEOTIDE SEQUENCE</scope>
    <source>
        <strain evidence="2">MF-1</strain>
    </source>
</reference>
<gene>
    <name evidence="2" type="ORF">O181_018165</name>
</gene>
<dbReference type="Proteomes" id="UP000765509">
    <property type="component" value="Unassembled WGS sequence"/>
</dbReference>
<feature type="compositionally biased region" description="Basic and acidic residues" evidence="1">
    <location>
        <begin position="102"/>
        <end position="123"/>
    </location>
</feature>
<dbReference type="AlphaFoldDB" id="A0A9Q3GTR8"/>
<evidence type="ECO:0000313" key="2">
    <source>
        <dbReference type="EMBL" id="MBW0478450.1"/>
    </source>
</evidence>
<protein>
    <submittedName>
        <fullName evidence="2">Uncharacterized protein</fullName>
    </submittedName>
</protein>
<evidence type="ECO:0000313" key="3">
    <source>
        <dbReference type="Proteomes" id="UP000765509"/>
    </source>
</evidence>
<feature type="region of interest" description="Disordered" evidence="1">
    <location>
        <begin position="70"/>
        <end position="123"/>
    </location>
</feature>
<accession>A0A9Q3GTR8</accession>
<feature type="compositionally biased region" description="Basic and acidic residues" evidence="1">
    <location>
        <begin position="70"/>
        <end position="87"/>
    </location>
</feature>
<keyword evidence="3" id="KW-1185">Reference proteome</keyword>
<sequence>MRPIVSQRSVEASEIIQSSQSLTSRLNSLGTALPSMWQVISPGLKPSSGSWPGTCPVAGGESVIISQVKESKGSIDDDRGEISHWADRSLGSPTANAPELSARPRSDKLQLRHPLKSEADSTL</sequence>
<evidence type="ECO:0000256" key="1">
    <source>
        <dbReference type="SAM" id="MobiDB-lite"/>
    </source>
</evidence>
<dbReference type="EMBL" id="AVOT02005191">
    <property type="protein sequence ID" value="MBW0478450.1"/>
    <property type="molecule type" value="Genomic_DNA"/>
</dbReference>
<comment type="caution">
    <text evidence="2">The sequence shown here is derived from an EMBL/GenBank/DDBJ whole genome shotgun (WGS) entry which is preliminary data.</text>
</comment>